<gene>
    <name evidence="1" type="ORF">CRM22_009036</name>
</gene>
<dbReference type="Proteomes" id="UP000308267">
    <property type="component" value="Unassembled WGS sequence"/>
</dbReference>
<proteinExistence type="predicted"/>
<dbReference type="EMBL" id="SJOL01008821">
    <property type="protein sequence ID" value="TGZ59563.1"/>
    <property type="molecule type" value="Genomic_DNA"/>
</dbReference>
<accession>A0A4S2L982</accession>
<name>A0A4S2L982_OPIFE</name>
<protein>
    <submittedName>
        <fullName evidence="1">Uncharacterized protein</fullName>
    </submittedName>
</protein>
<evidence type="ECO:0000313" key="2">
    <source>
        <dbReference type="Proteomes" id="UP000308267"/>
    </source>
</evidence>
<organism evidence="1 2">
    <name type="scientific">Opisthorchis felineus</name>
    <dbReference type="NCBI Taxonomy" id="147828"/>
    <lineage>
        <taxon>Eukaryota</taxon>
        <taxon>Metazoa</taxon>
        <taxon>Spiralia</taxon>
        <taxon>Lophotrochozoa</taxon>
        <taxon>Platyhelminthes</taxon>
        <taxon>Trematoda</taxon>
        <taxon>Digenea</taxon>
        <taxon>Opisthorchiida</taxon>
        <taxon>Opisthorchiata</taxon>
        <taxon>Opisthorchiidae</taxon>
        <taxon>Opisthorchis</taxon>
    </lineage>
</organism>
<keyword evidence="2" id="KW-1185">Reference proteome</keyword>
<reference evidence="1 2" key="1">
    <citation type="journal article" date="2019" name="BMC Genomics">
        <title>New insights from Opisthorchis felineus genome: update on genomics of the epidemiologically important liver flukes.</title>
        <authorList>
            <person name="Ershov N.I."/>
            <person name="Mordvinov V.A."/>
            <person name="Prokhortchouk E.B."/>
            <person name="Pakharukova M.Y."/>
            <person name="Gunbin K.V."/>
            <person name="Ustyantsev K."/>
            <person name="Genaev M.A."/>
            <person name="Blinov A.G."/>
            <person name="Mazur A."/>
            <person name="Boulygina E."/>
            <person name="Tsygankova S."/>
            <person name="Khrameeva E."/>
            <person name="Chekanov N."/>
            <person name="Fan G."/>
            <person name="Xiao A."/>
            <person name="Zhang H."/>
            <person name="Xu X."/>
            <person name="Yang H."/>
            <person name="Solovyev V."/>
            <person name="Lee S.M."/>
            <person name="Liu X."/>
            <person name="Afonnikov D.A."/>
            <person name="Skryabin K.G."/>
        </authorList>
    </citation>
    <scope>NUCLEOTIDE SEQUENCE [LARGE SCALE GENOMIC DNA]</scope>
    <source>
        <strain evidence="1">AK-0245</strain>
        <tissue evidence="1">Whole organism</tissue>
    </source>
</reference>
<evidence type="ECO:0000313" key="1">
    <source>
        <dbReference type="EMBL" id="TGZ59563.1"/>
    </source>
</evidence>
<comment type="caution">
    <text evidence="1">The sequence shown here is derived from an EMBL/GenBank/DDBJ whole genome shotgun (WGS) entry which is preliminary data.</text>
</comment>
<dbReference type="AlphaFoldDB" id="A0A4S2L982"/>
<sequence length="126" mass="14761">MPYNTPVTHKRGINIDCFNRSFRVKFLSSANFIPSPSYLLEHMIRQPQKSMSYLFLNILFHCTIEKNLYMDFSPDEKVSRQQMVALRTHESEGCLAQQNDGSRDVKRLLMVPFPVVFQTCRRSLVE</sequence>